<gene>
    <name evidence="2" type="ORF">GGQ66_004130</name>
</gene>
<dbReference type="SMART" id="SM00903">
    <property type="entry name" value="Flavin_Reduct"/>
    <property type="match status" value="1"/>
</dbReference>
<dbReference type="PANTHER" id="PTHR43812">
    <property type="entry name" value="BLR2425 PROTEIN"/>
    <property type="match status" value="1"/>
</dbReference>
<dbReference type="RefSeq" id="WP_183795110.1">
    <property type="nucleotide sequence ID" value="NZ_JACIDU010000023.1"/>
</dbReference>
<dbReference type="PANTHER" id="PTHR43812:SF2">
    <property type="entry name" value="FLAVIN REDUCTASE LIKE DOMAIN-CONTAINING PROTEIN"/>
    <property type="match status" value="1"/>
</dbReference>
<sequence>MFYDPRSEDPKALGFTHNPWNALIAPRPIAWISTRSGAGVANLAPYSFFNAVSGAPPFVMFSSAGRKDTQRNIEETGEFVVNMATEDLVAALNDSCFPFGPDVDEFQRAGLTAVAARHLHHAPRLEETPVSIECRLSQIVELKTAAGAPVRSAAIFGEVVGIHVDERIIRNGRVDLALARPLSRLGYMDYAGLGPIFEVLRPESEPQERVAPYG</sequence>
<protein>
    <submittedName>
        <fullName evidence="2">Flavin reductase (DIM6/NTAB) family NADH-FMN oxidoreductase RutF</fullName>
    </submittedName>
</protein>
<reference evidence="2 3" key="1">
    <citation type="submission" date="2020-08" db="EMBL/GenBank/DDBJ databases">
        <title>Genomic Encyclopedia of Type Strains, Phase IV (KMG-IV): sequencing the most valuable type-strain genomes for metagenomic binning, comparative biology and taxonomic classification.</title>
        <authorList>
            <person name="Goeker M."/>
        </authorList>
    </citation>
    <scope>NUCLEOTIDE SEQUENCE [LARGE SCALE GENOMIC DNA]</scope>
    <source>
        <strain evidence="2 3">DSM 26385</strain>
    </source>
</reference>
<feature type="domain" description="Flavin reductase like" evidence="1">
    <location>
        <begin position="22"/>
        <end position="171"/>
    </location>
</feature>
<dbReference type="Pfam" id="PF01613">
    <property type="entry name" value="Flavin_Reduct"/>
    <property type="match status" value="1"/>
</dbReference>
<accession>A0A7W6K5E5</accession>
<dbReference type="AlphaFoldDB" id="A0A7W6K5E5"/>
<name>A0A7W6K5E5_9HYPH</name>
<comment type="caution">
    <text evidence="2">The sequence shown here is derived from an EMBL/GenBank/DDBJ whole genome shotgun (WGS) entry which is preliminary data.</text>
</comment>
<dbReference type="Gene3D" id="2.30.110.10">
    <property type="entry name" value="Electron Transport, Fmn-binding Protein, Chain A"/>
    <property type="match status" value="1"/>
</dbReference>
<evidence type="ECO:0000259" key="1">
    <source>
        <dbReference type="SMART" id="SM00903"/>
    </source>
</evidence>
<proteinExistence type="predicted"/>
<dbReference type="Proteomes" id="UP000584824">
    <property type="component" value="Unassembled WGS sequence"/>
</dbReference>
<dbReference type="EMBL" id="JACIDU010000023">
    <property type="protein sequence ID" value="MBB4105543.1"/>
    <property type="molecule type" value="Genomic_DNA"/>
</dbReference>
<keyword evidence="3" id="KW-1185">Reference proteome</keyword>
<dbReference type="InterPro" id="IPR002563">
    <property type="entry name" value="Flavin_Rdtase-like_dom"/>
</dbReference>
<dbReference type="GO" id="GO:0010181">
    <property type="term" value="F:FMN binding"/>
    <property type="evidence" value="ECO:0007669"/>
    <property type="project" value="InterPro"/>
</dbReference>
<dbReference type="InterPro" id="IPR012349">
    <property type="entry name" value="Split_barrel_FMN-bd"/>
</dbReference>
<evidence type="ECO:0000313" key="2">
    <source>
        <dbReference type="EMBL" id="MBB4105543.1"/>
    </source>
</evidence>
<organism evidence="2 3">
    <name type="scientific">Allorhizobium borbori</name>
    <dbReference type="NCBI Taxonomy" id="485907"/>
    <lineage>
        <taxon>Bacteria</taxon>
        <taxon>Pseudomonadati</taxon>
        <taxon>Pseudomonadota</taxon>
        <taxon>Alphaproteobacteria</taxon>
        <taxon>Hyphomicrobiales</taxon>
        <taxon>Rhizobiaceae</taxon>
        <taxon>Rhizobium/Agrobacterium group</taxon>
        <taxon>Allorhizobium</taxon>
    </lineage>
</organism>
<dbReference type="GO" id="GO:0016646">
    <property type="term" value="F:oxidoreductase activity, acting on the CH-NH group of donors, NAD or NADP as acceptor"/>
    <property type="evidence" value="ECO:0007669"/>
    <property type="project" value="UniProtKB-ARBA"/>
</dbReference>
<dbReference type="SUPFAM" id="SSF50475">
    <property type="entry name" value="FMN-binding split barrel"/>
    <property type="match status" value="1"/>
</dbReference>
<evidence type="ECO:0000313" key="3">
    <source>
        <dbReference type="Proteomes" id="UP000584824"/>
    </source>
</evidence>